<dbReference type="Proteomes" id="UP001338125">
    <property type="component" value="Unassembled WGS sequence"/>
</dbReference>
<feature type="region of interest" description="Disordered" evidence="1">
    <location>
        <begin position="1"/>
        <end position="20"/>
    </location>
</feature>
<sequence length="246" mass="27937">MKFCEGFGNRRKSKPRDLHIRKVSFSGSSVSSGSFSSTSSVSTAREHTPRVPSTTSSAFFDPLSCHPTFQAPPRLHERPFIPMEGRRYEDISTFYDDGEDDSSEFGGEHQPEEEQFHMELPPHHGGGSEDYQEEPQDYFFMHLAKRPQLRSRWSESTIATIQTLEELTPVSSVSNNSTSCAIADADEEADAAEQEVPNFSYKRNTVTKRPTFKPVDSFDDFVKRGGWKRRGIVFHNEDMEGNLEVR</sequence>
<evidence type="ECO:0000256" key="1">
    <source>
        <dbReference type="SAM" id="MobiDB-lite"/>
    </source>
</evidence>
<feature type="region of interest" description="Disordered" evidence="1">
    <location>
        <begin position="26"/>
        <end position="56"/>
    </location>
</feature>
<comment type="caution">
    <text evidence="2">The sequence shown here is derived from an EMBL/GenBank/DDBJ whole genome shotgun (WGS) entry which is preliminary data.</text>
</comment>
<gene>
    <name evidence="2" type="ORF">PT974_09447</name>
</gene>
<feature type="compositionally biased region" description="Low complexity" evidence="1">
    <location>
        <begin position="26"/>
        <end position="43"/>
    </location>
</feature>
<name>A0ABR0SG79_9HYPO</name>
<organism evidence="2 3">
    <name type="scientific">Cladobotryum mycophilum</name>
    <dbReference type="NCBI Taxonomy" id="491253"/>
    <lineage>
        <taxon>Eukaryota</taxon>
        <taxon>Fungi</taxon>
        <taxon>Dikarya</taxon>
        <taxon>Ascomycota</taxon>
        <taxon>Pezizomycotina</taxon>
        <taxon>Sordariomycetes</taxon>
        <taxon>Hypocreomycetidae</taxon>
        <taxon>Hypocreales</taxon>
        <taxon>Hypocreaceae</taxon>
        <taxon>Cladobotryum</taxon>
    </lineage>
</organism>
<reference evidence="2 3" key="1">
    <citation type="submission" date="2024-01" db="EMBL/GenBank/DDBJ databases">
        <title>Complete genome of Cladobotryum mycophilum ATHUM6906.</title>
        <authorList>
            <person name="Christinaki A.C."/>
            <person name="Myridakis A.I."/>
            <person name="Kouvelis V.N."/>
        </authorList>
    </citation>
    <scope>NUCLEOTIDE SEQUENCE [LARGE SCALE GENOMIC DNA]</scope>
    <source>
        <strain evidence="2 3">ATHUM6906</strain>
    </source>
</reference>
<evidence type="ECO:0000313" key="2">
    <source>
        <dbReference type="EMBL" id="KAK5991169.1"/>
    </source>
</evidence>
<evidence type="ECO:0000313" key="3">
    <source>
        <dbReference type="Proteomes" id="UP001338125"/>
    </source>
</evidence>
<protein>
    <submittedName>
        <fullName evidence="2">Uncharacterized protein</fullName>
    </submittedName>
</protein>
<dbReference type="EMBL" id="JAVFKD010000014">
    <property type="protein sequence ID" value="KAK5991169.1"/>
    <property type="molecule type" value="Genomic_DNA"/>
</dbReference>
<proteinExistence type="predicted"/>
<accession>A0ABR0SG79</accession>
<keyword evidence="3" id="KW-1185">Reference proteome</keyword>